<keyword evidence="3" id="KW-0460">Magnesium</keyword>
<dbReference type="GO" id="GO:0016787">
    <property type="term" value="F:hydrolase activity"/>
    <property type="evidence" value="ECO:0007669"/>
    <property type="project" value="UniProtKB-KW"/>
</dbReference>
<dbReference type="SFLD" id="SFLDG01129">
    <property type="entry name" value="C1.5:_HAD__Beta-PGM__Phosphata"/>
    <property type="match status" value="1"/>
</dbReference>
<dbReference type="SFLD" id="SFLDS00003">
    <property type="entry name" value="Haloacid_Dehalogenase"/>
    <property type="match status" value="1"/>
</dbReference>
<keyword evidence="2" id="KW-0378">Hydrolase</keyword>
<organism evidence="4 5">
    <name type="scientific">Riccia fluitans</name>
    <dbReference type="NCBI Taxonomy" id="41844"/>
    <lineage>
        <taxon>Eukaryota</taxon>
        <taxon>Viridiplantae</taxon>
        <taxon>Streptophyta</taxon>
        <taxon>Embryophyta</taxon>
        <taxon>Marchantiophyta</taxon>
        <taxon>Marchantiopsida</taxon>
        <taxon>Marchantiidae</taxon>
        <taxon>Marchantiales</taxon>
        <taxon>Ricciaceae</taxon>
        <taxon>Riccia</taxon>
    </lineage>
</organism>
<evidence type="ECO:0000256" key="3">
    <source>
        <dbReference type="ARBA" id="ARBA00022842"/>
    </source>
</evidence>
<dbReference type="PANTHER" id="PTHR46470">
    <property type="entry name" value="N-ACYLNEURAMINATE-9-PHOSPHATASE"/>
    <property type="match status" value="1"/>
</dbReference>
<protein>
    <submittedName>
        <fullName evidence="4">Uncharacterized protein</fullName>
    </submittedName>
</protein>
<dbReference type="InterPro" id="IPR036412">
    <property type="entry name" value="HAD-like_sf"/>
</dbReference>
<dbReference type="PANTHER" id="PTHR46470:SF3">
    <property type="entry name" value="N-ACYLNEURAMINATE-9-PHOSPHATASE"/>
    <property type="match status" value="1"/>
</dbReference>
<dbReference type="SUPFAM" id="SSF56784">
    <property type="entry name" value="HAD-like"/>
    <property type="match status" value="1"/>
</dbReference>
<dbReference type="EMBL" id="JBHFFA010000004">
    <property type="protein sequence ID" value="KAL2631526.1"/>
    <property type="molecule type" value="Genomic_DNA"/>
</dbReference>
<dbReference type="InterPro" id="IPR006439">
    <property type="entry name" value="HAD-SF_hydro_IA"/>
</dbReference>
<evidence type="ECO:0000256" key="1">
    <source>
        <dbReference type="ARBA" id="ARBA00001946"/>
    </source>
</evidence>
<name>A0ABD1YL81_9MARC</name>
<dbReference type="GO" id="GO:0019752">
    <property type="term" value="P:carboxylic acid metabolic process"/>
    <property type="evidence" value="ECO:0007669"/>
    <property type="project" value="UniProtKB-ARBA"/>
</dbReference>
<dbReference type="InterPro" id="IPR051400">
    <property type="entry name" value="HAD-like_hydrolase"/>
</dbReference>
<evidence type="ECO:0000256" key="2">
    <source>
        <dbReference type="ARBA" id="ARBA00022801"/>
    </source>
</evidence>
<keyword evidence="5" id="KW-1185">Reference proteome</keyword>
<dbReference type="InterPro" id="IPR023214">
    <property type="entry name" value="HAD_sf"/>
</dbReference>
<reference evidence="4 5" key="1">
    <citation type="submission" date="2024-09" db="EMBL/GenBank/DDBJ databases">
        <title>Chromosome-scale assembly of Riccia fluitans.</title>
        <authorList>
            <person name="Paukszto L."/>
            <person name="Sawicki J."/>
            <person name="Karawczyk K."/>
            <person name="Piernik-Szablinska J."/>
            <person name="Szczecinska M."/>
            <person name="Mazdziarz M."/>
        </authorList>
    </citation>
    <scope>NUCLEOTIDE SEQUENCE [LARGE SCALE GENOMIC DNA]</scope>
    <source>
        <strain evidence="4">Rf_01</strain>
        <tissue evidence="4">Aerial parts of the thallus</tissue>
    </source>
</reference>
<comment type="cofactor">
    <cofactor evidence="1">
        <name>Mg(2+)</name>
        <dbReference type="ChEBI" id="CHEBI:18420"/>
    </cofactor>
</comment>
<dbReference type="Gene3D" id="1.20.120.710">
    <property type="entry name" value="Haloacid dehalogenase hydrolase-like domain"/>
    <property type="match status" value="1"/>
</dbReference>
<proteinExistence type="predicted"/>
<dbReference type="Proteomes" id="UP001605036">
    <property type="component" value="Unassembled WGS sequence"/>
</dbReference>
<dbReference type="Pfam" id="PF00702">
    <property type="entry name" value="Hydrolase"/>
    <property type="match status" value="1"/>
</dbReference>
<gene>
    <name evidence="4" type="ORF">R1flu_016212</name>
</gene>
<sequence length="331" mass="36167">MDTLAKTKMQTAQSVPQFGGSIGPLGAALGQIVNLLPRATLQTYGFADRRVLKARTLGMINAKEAGGNISGKGFNVLEVMGEVSTQATRSGNVGGVFFDLDDTLVLTHRADNLAQSAVLELVKGTFPQVNRSVLLESFLEKFTVQAWDPEHKVEVTEWRAGLWAKALEEQGLVNWDFARKMQDAFDRERLRAFRWASGVEALVSELHAQQIKVGIITNGHPVVQRAKLQACNASELFDTILVGGEEPRRKPHKDIFLKACSLAGCKPEESVMVGDTLTTDILGGINTGFLSTVWVNVHNEELPPTWPKPAHVISSISELKNVLKQLGVAFN</sequence>
<dbReference type="Gene3D" id="3.40.50.1000">
    <property type="entry name" value="HAD superfamily/HAD-like"/>
    <property type="match status" value="1"/>
</dbReference>
<dbReference type="AlphaFoldDB" id="A0ABD1YL81"/>
<dbReference type="NCBIfam" id="TIGR01549">
    <property type="entry name" value="HAD-SF-IA-v1"/>
    <property type="match status" value="1"/>
</dbReference>
<comment type="caution">
    <text evidence="4">The sequence shown here is derived from an EMBL/GenBank/DDBJ whole genome shotgun (WGS) entry which is preliminary data.</text>
</comment>
<evidence type="ECO:0000313" key="5">
    <source>
        <dbReference type="Proteomes" id="UP001605036"/>
    </source>
</evidence>
<accession>A0ABD1YL81</accession>
<evidence type="ECO:0000313" key="4">
    <source>
        <dbReference type="EMBL" id="KAL2631526.1"/>
    </source>
</evidence>